<feature type="modified residue" description="Phosphohistidine" evidence="1">
    <location>
        <position position="62"/>
    </location>
</feature>
<dbReference type="InterPro" id="IPR008207">
    <property type="entry name" value="Sig_transdc_His_kin_Hpt_dom"/>
</dbReference>
<dbReference type="SMART" id="SM00073">
    <property type="entry name" value="HPT"/>
    <property type="match status" value="1"/>
</dbReference>
<keyword evidence="4" id="KW-1185">Reference proteome</keyword>
<dbReference type="Gene3D" id="1.20.120.160">
    <property type="entry name" value="HPT domain"/>
    <property type="match status" value="1"/>
</dbReference>
<evidence type="ECO:0000313" key="3">
    <source>
        <dbReference type="EMBL" id="KKI51511.1"/>
    </source>
</evidence>
<dbReference type="InterPro" id="IPR036641">
    <property type="entry name" value="HPT_dom_sf"/>
</dbReference>
<protein>
    <recommendedName>
        <fullName evidence="2">HPt domain-containing protein</fullName>
    </recommendedName>
</protein>
<accession>A0A0M2NKN2</accession>
<evidence type="ECO:0000256" key="1">
    <source>
        <dbReference type="PROSITE-ProRule" id="PRU00110"/>
    </source>
</evidence>
<dbReference type="STRING" id="270498.CHK_1003"/>
<dbReference type="AlphaFoldDB" id="A0A0M2NKN2"/>
<evidence type="ECO:0000313" key="4">
    <source>
        <dbReference type="Proteomes" id="UP000034076"/>
    </source>
</evidence>
<keyword evidence="1" id="KW-0597">Phosphoprotein</keyword>
<gene>
    <name evidence="3" type="ORF">CHK_1003</name>
</gene>
<dbReference type="SUPFAM" id="SSF47226">
    <property type="entry name" value="Histidine-containing phosphotransfer domain, HPT domain"/>
    <property type="match status" value="1"/>
</dbReference>
<name>A0A0M2NKN2_9FIRM</name>
<dbReference type="CDD" id="cd00088">
    <property type="entry name" value="HPT"/>
    <property type="match status" value="1"/>
</dbReference>
<dbReference type="EMBL" id="LAYJ01000076">
    <property type="protein sequence ID" value="KKI51511.1"/>
    <property type="molecule type" value="Genomic_DNA"/>
</dbReference>
<dbReference type="Proteomes" id="UP000034076">
    <property type="component" value="Unassembled WGS sequence"/>
</dbReference>
<dbReference type="Pfam" id="PF01627">
    <property type="entry name" value="Hpt"/>
    <property type="match status" value="1"/>
</dbReference>
<evidence type="ECO:0000259" key="2">
    <source>
        <dbReference type="PROSITE" id="PS50894"/>
    </source>
</evidence>
<dbReference type="GO" id="GO:0000160">
    <property type="term" value="P:phosphorelay signal transduction system"/>
    <property type="evidence" value="ECO:0007669"/>
    <property type="project" value="InterPro"/>
</dbReference>
<comment type="caution">
    <text evidence="3">The sequence shown here is derived from an EMBL/GenBank/DDBJ whole genome shotgun (WGS) entry which is preliminary data.</text>
</comment>
<sequence length="123" mass="14353">MQTFKEIFEAYGADYETTMERFMGSEETYREFLDMLFDDDNLANLGEAIESGNLDMAFEAAHTLKGVAGNMGLKRLYEAVCDMVDPLRRREQRNDYDVLYESVKTEFHEVDKLRQSLKKGERI</sequence>
<reference evidence="3 4" key="1">
    <citation type="submission" date="2015-04" db="EMBL/GenBank/DDBJ databases">
        <title>Draft genome sequence of bacteremic isolate Catabacter hongkongensis type strain HKU16T.</title>
        <authorList>
            <person name="Lau S.K."/>
            <person name="Teng J.L."/>
            <person name="Huang Y."/>
            <person name="Curreem S.O."/>
            <person name="Tsui S.K."/>
            <person name="Woo P.C."/>
        </authorList>
    </citation>
    <scope>NUCLEOTIDE SEQUENCE [LARGE SCALE GENOMIC DNA]</scope>
    <source>
        <strain evidence="3 4">HKU16</strain>
    </source>
</reference>
<dbReference type="OrthoDB" id="1669200at2"/>
<proteinExistence type="predicted"/>
<feature type="domain" description="HPt" evidence="2">
    <location>
        <begin position="21"/>
        <end position="120"/>
    </location>
</feature>
<dbReference type="PATRIC" id="fig|270498.16.peg.1201"/>
<dbReference type="RefSeq" id="WP_046442911.1">
    <property type="nucleotide sequence ID" value="NZ_CAUERS010000023.1"/>
</dbReference>
<organism evidence="3 4">
    <name type="scientific">Christensenella hongkongensis</name>
    <dbReference type="NCBI Taxonomy" id="270498"/>
    <lineage>
        <taxon>Bacteria</taxon>
        <taxon>Bacillati</taxon>
        <taxon>Bacillota</taxon>
        <taxon>Clostridia</taxon>
        <taxon>Christensenellales</taxon>
        <taxon>Christensenellaceae</taxon>
        <taxon>Christensenella</taxon>
    </lineage>
</organism>
<dbReference type="PROSITE" id="PS50894">
    <property type="entry name" value="HPT"/>
    <property type="match status" value="1"/>
</dbReference>